<dbReference type="PATRIC" id="fig|394096.3.peg.3610"/>
<dbReference type="Proteomes" id="UP000028725">
    <property type="component" value="Unassembled WGS sequence"/>
</dbReference>
<dbReference type="InterPro" id="IPR036291">
    <property type="entry name" value="NAD(P)-bd_dom_sf"/>
</dbReference>
<dbReference type="SMART" id="SM00829">
    <property type="entry name" value="PKS_ER"/>
    <property type="match status" value="1"/>
</dbReference>
<dbReference type="AlphaFoldDB" id="A0A085WKX0"/>
<dbReference type="SUPFAM" id="SSF51735">
    <property type="entry name" value="NAD(P)-binding Rossmann-fold domains"/>
    <property type="match status" value="1"/>
</dbReference>
<dbReference type="InterPro" id="IPR013154">
    <property type="entry name" value="ADH-like_N"/>
</dbReference>
<comment type="caution">
    <text evidence="2">The sequence shown here is derived from an EMBL/GenBank/DDBJ whole genome shotgun (WGS) entry which is preliminary data.</text>
</comment>
<proteinExistence type="predicted"/>
<dbReference type="PANTHER" id="PTHR43677:SF4">
    <property type="entry name" value="QUINONE OXIDOREDUCTASE-LIKE PROTEIN 2"/>
    <property type="match status" value="1"/>
</dbReference>
<dbReference type="InterPro" id="IPR011032">
    <property type="entry name" value="GroES-like_sf"/>
</dbReference>
<evidence type="ECO:0000313" key="2">
    <source>
        <dbReference type="EMBL" id="KFE68333.1"/>
    </source>
</evidence>
<dbReference type="CDD" id="cd08275">
    <property type="entry name" value="MDR3"/>
    <property type="match status" value="1"/>
</dbReference>
<gene>
    <name evidence="2" type="ORF">DB31_7570</name>
</gene>
<dbReference type="GO" id="GO:0016491">
    <property type="term" value="F:oxidoreductase activity"/>
    <property type="evidence" value="ECO:0007669"/>
    <property type="project" value="InterPro"/>
</dbReference>
<dbReference type="SUPFAM" id="SSF50129">
    <property type="entry name" value="GroES-like"/>
    <property type="match status" value="1"/>
</dbReference>
<dbReference type="Gene3D" id="3.90.180.10">
    <property type="entry name" value="Medium-chain alcohol dehydrogenases, catalytic domain"/>
    <property type="match status" value="1"/>
</dbReference>
<dbReference type="PANTHER" id="PTHR43677">
    <property type="entry name" value="SHORT-CHAIN DEHYDROGENASE/REDUCTASE"/>
    <property type="match status" value="1"/>
</dbReference>
<dbReference type="Pfam" id="PF08240">
    <property type="entry name" value="ADH_N"/>
    <property type="match status" value="1"/>
</dbReference>
<organism evidence="2 3">
    <name type="scientific">Hyalangium minutum</name>
    <dbReference type="NCBI Taxonomy" id="394096"/>
    <lineage>
        <taxon>Bacteria</taxon>
        <taxon>Pseudomonadati</taxon>
        <taxon>Myxococcota</taxon>
        <taxon>Myxococcia</taxon>
        <taxon>Myxococcales</taxon>
        <taxon>Cystobacterineae</taxon>
        <taxon>Archangiaceae</taxon>
        <taxon>Hyalangium</taxon>
    </lineage>
</organism>
<reference evidence="2 3" key="1">
    <citation type="submission" date="2014-04" db="EMBL/GenBank/DDBJ databases">
        <title>Genome assembly of Hyalangium minutum DSM 14724.</title>
        <authorList>
            <person name="Sharma G."/>
            <person name="Subramanian S."/>
        </authorList>
    </citation>
    <scope>NUCLEOTIDE SEQUENCE [LARGE SCALE GENOMIC DNA]</scope>
    <source>
        <strain evidence="2 3">DSM 14724</strain>
    </source>
</reference>
<name>A0A085WKX0_9BACT</name>
<dbReference type="STRING" id="394096.DB31_7570"/>
<dbReference type="Pfam" id="PF13602">
    <property type="entry name" value="ADH_zinc_N_2"/>
    <property type="match status" value="1"/>
</dbReference>
<feature type="domain" description="Enoyl reductase (ER)" evidence="1">
    <location>
        <begin position="29"/>
        <end position="360"/>
    </location>
</feature>
<dbReference type="EMBL" id="JMCB01000006">
    <property type="protein sequence ID" value="KFE68333.1"/>
    <property type="molecule type" value="Genomic_DNA"/>
</dbReference>
<dbReference type="InterPro" id="IPR051397">
    <property type="entry name" value="Zn-ADH-like_protein"/>
</dbReference>
<keyword evidence="3" id="KW-1185">Reference proteome</keyword>
<evidence type="ECO:0000259" key="1">
    <source>
        <dbReference type="SMART" id="SM00829"/>
    </source>
</evidence>
<accession>A0A085WKX0</accession>
<dbReference type="Gene3D" id="3.40.50.720">
    <property type="entry name" value="NAD(P)-binding Rossmann-like Domain"/>
    <property type="match status" value="1"/>
</dbReference>
<sequence length="362" mass="39015">MKVDSVSQCVISHNARRMSARQVVIHRPGGYERLTREPLAIPIPKAGEVVVATEAIGVNYADCVIRMGLYASAQEFVGWPITPGFEFAGTVAAVGEGVSDLQQGEKVFGVTLFGGYSTHVAVPRHQLFRLPSRLDAAQAAGFPAVFLTAYFALFELAHPHPGANILVHSAAGGVGSALVQLGRLAGCRVVGVVGSSHKVETARAMGADVVIDKSREDLWKAAEAASPRGYDVVLDANGVATLRQSYAHLASPGKLVIYGFHSMMPRQGGRPNWLKLAWDWLRTPRYNPLTLTNDNTSVLAFNLSYLFEQRGILSEAMQRLLAWLEEGKLTAPPVTRFPLDQVAEAHRAIESGTTVGKLVLVP</sequence>
<dbReference type="InterPro" id="IPR020843">
    <property type="entry name" value="ER"/>
</dbReference>
<protein>
    <submittedName>
        <fullName evidence="2">Alcohol dehydrogenase</fullName>
    </submittedName>
</protein>
<evidence type="ECO:0000313" key="3">
    <source>
        <dbReference type="Proteomes" id="UP000028725"/>
    </source>
</evidence>